<evidence type="ECO:0000259" key="1">
    <source>
        <dbReference type="Pfam" id="PF18239"/>
    </source>
</evidence>
<organism evidence="2 3">
    <name type="scientific">Paxillus involutus ATCC 200175</name>
    <dbReference type="NCBI Taxonomy" id="664439"/>
    <lineage>
        <taxon>Eukaryota</taxon>
        <taxon>Fungi</taxon>
        <taxon>Dikarya</taxon>
        <taxon>Basidiomycota</taxon>
        <taxon>Agaricomycotina</taxon>
        <taxon>Agaricomycetes</taxon>
        <taxon>Agaricomycetidae</taxon>
        <taxon>Boletales</taxon>
        <taxon>Paxilineae</taxon>
        <taxon>Paxillaceae</taxon>
        <taxon>Paxillus</taxon>
    </lineage>
</organism>
<keyword evidence="3" id="KW-1185">Reference proteome</keyword>
<dbReference type="Gene3D" id="2.60.200.70">
    <property type="match status" value="1"/>
</dbReference>
<name>A0A0C9SNM9_PAXIN</name>
<gene>
    <name evidence="2" type="ORF">PAXINDRAFT_173046</name>
</gene>
<dbReference type="EMBL" id="KN819676">
    <property type="protein sequence ID" value="KIJ08204.1"/>
    <property type="molecule type" value="Genomic_DNA"/>
</dbReference>
<dbReference type="Pfam" id="PF18239">
    <property type="entry name" value="HA1"/>
    <property type="match status" value="1"/>
</dbReference>
<proteinExistence type="predicted"/>
<dbReference type="Proteomes" id="UP000053647">
    <property type="component" value="Unassembled WGS sequence"/>
</dbReference>
<dbReference type="AlphaFoldDB" id="A0A0C9SNM9"/>
<reference evidence="2 3" key="1">
    <citation type="submission" date="2014-06" db="EMBL/GenBank/DDBJ databases">
        <authorList>
            <consortium name="DOE Joint Genome Institute"/>
            <person name="Kuo A."/>
            <person name="Kohler A."/>
            <person name="Nagy L.G."/>
            <person name="Floudas D."/>
            <person name="Copeland A."/>
            <person name="Barry K.W."/>
            <person name="Cichocki N."/>
            <person name="Veneault-Fourrey C."/>
            <person name="LaButti K."/>
            <person name="Lindquist E.A."/>
            <person name="Lipzen A."/>
            <person name="Lundell T."/>
            <person name="Morin E."/>
            <person name="Murat C."/>
            <person name="Sun H."/>
            <person name="Tunlid A."/>
            <person name="Henrissat B."/>
            <person name="Grigoriev I.V."/>
            <person name="Hibbett D.S."/>
            <person name="Martin F."/>
            <person name="Nordberg H.P."/>
            <person name="Cantor M.N."/>
            <person name="Hua S.X."/>
        </authorList>
    </citation>
    <scope>NUCLEOTIDE SEQUENCE [LARGE SCALE GENOMIC DNA]</scope>
    <source>
        <strain evidence="2 3">ATCC 200175</strain>
    </source>
</reference>
<reference evidence="3" key="2">
    <citation type="submission" date="2015-01" db="EMBL/GenBank/DDBJ databases">
        <title>Evolutionary Origins and Diversification of the Mycorrhizal Mutualists.</title>
        <authorList>
            <consortium name="DOE Joint Genome Institute"/>
            <consortium name="Mycorrhizal Genomics Consortium"/>
            <person name="Kohler A."/>
            <person name="Kuo A."/>
            <person name="Nagy L.G."/>
            <person name="Floudas D."/>
            <person name="Copeland A."/>
            <person name="Barry K.W."/>
            <person name="Cichocki N."/>
            <person name="Veneault-Fourrey C."/>
            <person name="LaButti K."/>
            <person name="Lindquist E.A."/>
            <person name="Lipzen A."/>
            <person name="Lundell T."/>
            <person name="Morin E."/>
            <person name="Murat C."/>
            <person name="Riley R."/>
            <person name="Ohm R."/>
            <person name="Sun H."/>
            <person name="Tunlid A."/>
            <person name="Henrissat B."/>
            <person name="Grigoriev I.V."/>
            <person name="Hibbett D.S."/>
            <person name="Martin F."/>
        </authorList>
    </citation>
    <scope>NUCLEOTIDE SEQUENCE [LARGE SCALE GENOMIC DNA]</scope>
    <source>
        <strain evidence="3">ATCC 200175</strain>
    </source>
</reference>
<accession>A0A0C9SNM9</accession>
<protein>
    <recommendedName>
        <fullName evidence="1">Hemagglutinin I domain-containing protein</fullName>
    </recommendedName>
</protein>
<feature type="domain" description="Hemagglutinin I" evidence="1">
    <location>
        <begin position="3"/>
        <end position="76"/>
    </location>
</feature>
<sequence length="101" mass="11017">MTWAVFLNNTTVLSTSIPPTAEYRGITRYLFIQGRDLPIILTDEASELPQSWAVGVNDGVNPHFQLGYEGGGKIDITLRSVNDVLQYTASSGFGDPVTNNL</sequence>
<dbReference type="InterPro" id="IPR040862">
    <property type="entry name" value="HA1"/>
</dbReference>
<dbReference type="HOGENOM" id="CLU_2292541_0_0_1"/>
<evidence type="ECO:0000313" key="2">
    <source>
        <dbReference type="EMBL" id="KIJ08204.1"/>
    </source>
</evidence>
<evidence type="ECO:0000313" key="3">
    <source>
        <dbReference type="Proteomes" id="UP000053647"/>
    </source>
</evidence>